<dbReference type="AlphaFoldDB" id="A0A9Q3H3L7"/>
<comment type="caution">
    <text evidence="1">The sequence shown here is derived from an EMBL/GenBank/DDBJ whole genome shotgun (WGS) entry which is preliminary data.</text>
</comment>
<accession>A0A9Q3H3L7</accession>
<keyword evidence="2" id="KW-1185">Reference proteome</keyword>
<sequence length="143" mass="16066">MARAMMGQSGMPTLFWKFAYASAYFIHNRIPNSWCMNSSPHKELYIQALAMEMVYLFGAKAIVHITAVQQKHKLSPGAIECRLLKPLMKGGWLLWEPSTNKMVQLVSVVFPQFQLPNEVSEPSPKGSLAHVMNAMSLGEVLKE</sequence>
<reference evidence="1" key="1">
    <citation type="submission" date="2021-03" db="EMBL/GenBank/DDBJ databases">
        <title>Draft genome sequence of rust myrtle Austropuccinia psidii MF-1, a brazilian biotype.</title>
        <authorList>
            <person name="Quecine M.C."/>
            <person name="Pachon D.M.R."/>
            <person name="Bonatelli M.L."/>
            <person name="Correr F.H."/>
            <person name="Franceschini L.M."/>
            <person name="Leite T.F."/>
            <person name="Margarido G.R.A."/>
            <person name="Almeida C.A."/>
            <person name="Ferrarezi J.A."/>
            <person name="Labate C.A."/>
        </authorList>
    </citation>
    <scope>NUCLEOTIDE SEQUENCE</scope>
    <source>
        <strain evidence="1">MF-1</strain>
    </source>
</reference>
<protein>
    <submittedName>
        <fullName evidence="1">Uncharacterized protein</fullName>
    </submittedName>
</protein>
<dbReference type="Proteomes" id="UP000765509">
    <property type="component" value="Unassembled WGS sequence"/>
</dbReference>
<dbReference type="EMBL" id="AVOT02010679">
    <property type="protein sequence ID" value="MBW0490628.1"/>
    <property type="molecule type" value="Genomic_DNA"/>
</dbReference>
<dbReference type="OrthoDB" id="2640446at2759"/>
<name>A0A9Q3H3L7_9BASI</name>
<evidence type="ECO:0000313" key="2">
    <source>
        <dbReference type="Proteomes" id="UP000765509"/>
    </source>
</evidence>
<gene>
    <name evidence="1" type="ORF">O181_030343</name>
</gene>
<proteinExistence type="predicted"/>
<evidence type="ECO:0000313" key="1">
    <source>
        <dbReference type="EMBL" id="MBW0490628.1"/>
    </source>
</evidence>
<organism evidence="1 2">
    <name type="scientific">Austropuccinia psidii MF-1</name>
    <dbReference type="NCBI Taxonomy" id="1389203"/>
    <lineage>
        <taxon>Eukaryota</taxon>
        <taxon>Fungi</taxon>
        <taxon>Dikarya</taxon>
        <taxon>Basidiomycota</taxon>
        <taxon>Pucciniomycotina</taxon>
        <taxon>Pucciniomycetes</taxon>
        <taxon>Pucciniales</taxon>
        <taxon>Sphaerophragmiaceae</taxon>
        <taxon>Austropuccinia</taxon>
    </lineage>
</organism>